<keyword evidence="1" id="KW-0812">Transmembrane</keyword>
<evidence type="ECO:0000256" key="1">
    <source>
        <dbReference type="SAM" id="Phobius"/>
    </source>
</evidence>
<dbReference type="InterPro" id="IPR002931">
    <property type="entry name" value="Transglutaminase-like"/>
</dbReference>
<feature type="transmembrane region" description="Helical" evidence="1">
    <location>
        <begin position="660"/>
        <end position="680"/>
    </location>
</feature>
<evidence type="ECO:0000313" key="6">
    <source>
        <dbReference type="Proteomes" id="UP001500742"/>
    </source>
</evidence>
<protein>
    <submittedName>
        <fullName evidence="5">DUF3857 domain-containing protein</fullName>
    </submittedName>
</protein>
<keyword evidence="2" id="KW-0732">Signal</keyword>
<dbReference type="Pfam" id="PF10754">
    <property type="entry name" value="DUF2569"/>
    <property type="match status" value="1"/>
</dbReference>
<dbReference type="Pfam" id="PF12969">
    <property type="entry name" value="DUF3857"/>
    <property type="match status" value="1"/>
</dbReference>
<dbReference type="SUPFAM" id="SSF54001">
    <property type="entry name" value="Cysteine proteinases"/>
    <property type="match status" value="1"/>
</dbReference>
<feature type="chain" id="PRO_5047084682" evidence="2">
    <location>
        <begin position="28"/>
        <end position="861"/>
    </location>
</feature>
<dbReference type="InterPro" id="IPR038765">
    <property type="entry name" value="Papain-like_cys_pep_sf"/>
</dbReference>
<organism evidence="5 6">
    <name type="scientific">Mucilaginibacter dorajii</name>
    <dbReference type="NCBI Taxonomy" id="692994"/>
    <lineage>
        <taxon>Bacteria</taxon>
        <taxon>Pseudomonadati</taxon>
        <taxon>Bacteroidota</taxon>
        <taxon>Sphingobacteriia</taxon>
        <taxon>Sphingobacteriales</taxon>
        <taxon>Sphingobacteriaceae</taxon>
        <taxon>Mucilaginibacter</taxon>
    </lineage>
</organism>
<accession>A0ABP7QQ23</accession>
<feature type="domain" description="DUF3857" evidence="4">
    <location>
        <begin position="75"/>
        <end position="238"/>
    </location>
</feature>
<dbReference type="RefSeq" id="WP_259089454.1">
    <property type="nucleotide sequence ID" value="NZ_BAAAZC010000029.1"/>
</dbReference>
<feature type="signal peptide" evidence="2">
    <location>
        <begin position="1"/>
        <end position="27"/>
    </location>
</feature>
<evidence type="ECO:0000313" key="5">
    <source>
        <dbReference type="EMBL" id="GAA3986308.1"/>
    </source>
</evidence>
<evidence type="ECO:0000259" key="4">
    <source>
        <dbReference type="Pfam" id="PF12969"/>
    </source>
</evidence>
<feature type="transmembrane region" description="Helical" evidence="1">
    <location>
        <begin position="742"/>
        <end position="766"/>
    </location>
</feature>
<keyword evidence="1" id="KW-0472">Membrane</keyword>
<proteinExistence type="predicted"/>
<sequence>MQKRFKFYLTSPVIVLFVLISAFVAKASDPAVHVSPKPNWLSVCKPYNQKPSARTIENGYFYALIEQQVQVEKQADYHHVIKEIISETGIQNASQINVGFDPSFQRLDFHEIIVWRAGQPINRLNVSGFKVIADEKDLSNFIYQGSYSALLILDDIRKGDRIEYSYTLTGRNPIFNGRYCDDITLQWYQPIAHQYTVLITSAQRKLNFKAFNTIPKATITESGGLRRYEYEAFQVPAARDDDTQPAWYEGRARVQISEFGSWAEVVNWSLGINPADVNIKGELAARIAEIKAKTGTDKVKYFREAVRTVQDEVRYMGIEIGQYSHRANNPEKVFKQRYGDCKDKSLLLVSMLKAGGIDASMVLVNSSVREHIADYIPTYYAFDHAVVTANVNGKQVWVDATIDYQGGAGTDIYFPNYAMGLVLKPGNTSLTSIPPSKAGKIVFNDIYKIKNDKASVEFTVKTTYTLNEADDIRNRLASSGMAETEKNYLEYYAKTYSKIEPKDSVTVTDDLEKNVLTTKETYIIKDFFTTDSETNKRSVDLYANYISHQLPSINGQTKTPVSLSYPLNYDYTISVILPGGWDITTRKEAINRDYYKFASDYSASGDTLLLNYKLNYLKDYVPANKLAEFRADIKKLNYDGLSYSFSYGTVHEPESSVNGYMVMLAGFLTVGLVFLGVWVYQRETPGIVFSHGTTFTPIGGWLILVAIGLGATAINVLINLYTGKFFELGYWNSFAGKFTLNYRVLIVTTVVGNIILMGYAIFNLVLLLNKRDILPKAIIGYFAYSTVFAFIYYFITLTTQGPQQYKLNQDAQFALVRAILVSIIWISYFRRSSRVEHTFIVPYPPYNYSYEGPDAHRSESK</sequence>
<dbReference type="EMBL" id="BAAAZC010000029">
    <property type="protein sequence ID" value="GAA3986308.1"/>
    <property type="molecule type" value="Genomic_DNA"/>
</dbReference>
<gene>
    <name evidence="5" type="ORF">GCM10022210_43380</name>
</gene>
<keyword evidence="6" id="KW-1185">Reference proteome</keyword>
<feature type="transmembrane region" description="Helical" evidence="1">
    <location>
        <begin position="701"/>
        <end position="722"/>
    </location>
</feature>
<feature type="domain" description="Transglutaminase-like" evidence="3">
    <location>
        <begin position="295"/>
        <end position="400"/>
    </location>
</feature>
<reference evidence="6" key="1">
    <citation type="journal article" date="2019" name="Int. J. Syst. Evol. Microbiol.">
        <title>The Global Catalogue of Microorganisms (GCM) 10K type strain sequencing project: providing services to taxonomists for standard genome sequencing and annotation.</title>
        <authorList>
            <consortium name="The Broad Institute Genomics Platform"/>
            <consortium name="The Broad Institute Genome Sequencing Center for Infectious Disease"/>
            <person name="Wu L."/>
            <person name="Ma J."/>
        </authorList>
    </citation>
    <scope>NUCLEOTIDE SEQUENCE [LARGE SCALE GENOMIC DNA]</scope>
    <source>
        <strain evidence="6">JCM 16601</strain>
    </source>
</reference>
<dbReference type="Gene3D" id="2.60.120.1130">
    <property type="match status" value="1"/>
</dbReference>
<name>A0ABP7QQ23_9SPHI</name>
<evidence type="ECO:0000256" key="2">
    <source>
        <dbReference type="SAM" id="SignalP"/>
    </source>
</evidence>
<dbReference type="Gene3D" id="3.10.620.30">
    <property type="match status" value="1"/>
</dbReference>
<dbReference type="InterPro" id="IPR019690">
    <property type="entry name" value="DUF2569"/>
</dbReference>
<evidence type="ECO:0000259" key="3">
    <source>
        <dbReference type="Pfam" id="PF01841"/>
    </source>
</evidence>
<feature type="transmembrane region" description="Helical" evidence="1">
    <location>
        <begin position="778"/>
        <end position="799"/>
    </location>
</feature>
<dbReference type="Gene3D" id="2.60.40.3140">
    <property type="match status" value="1"/>
</dbReference>
<keyword evidence="1" id="KW-1133">Transmembrane helix</keyword>
<dbReference type="Pfam" id="PF01841">
    <property type="entry name" value="Transglut_core"/>
    <property type="match status" value="1"/>
</dbReference>
<comment type="caution">
    <text evidence="5">The sequence shown here is derived from an EMBL/GenBank/DDBJ whole genome shotgun (WGS) entry which is preliminary data.</text>
</comment>
<dbReference type="Proteomes" id="UP001500742">
    <property type="component" value="Unassembled WGS sequence"/>
</dbReference>
<feature type="transmembrane region" description="Helical" evidence="1">
    <location>
        <begin position="811"/>
        <end position="829"/>
    </location>
</feature>
<dbReference type="InterPro" id="IPR024618">
    <property type="entry name" value="DUF3857"/>
</dbReference>